<dbReference type="PANTHER" id="PTHR30337">
    <property type="entry name" value="COMPONENT OF ATP-DEPENDENT DSDNA EXONUCLEASE"/>
    <property type="match status" value="1"/>
</dbReference>
<protein>
    <recommendedName>
        <fullName evidence="2">Nuclease SbcCD subunit D C-terminal domain-containing protein</fullName>
    </recommendedName>
</protein>
<dbReference type="InterPro" id="IPR029052">
    <property type="entry name" value="Metallo-depent_PP-like"/>
</dbReference>
<dbReference type="SUPFAM" id="SSF56300">
    <property type="entry name" value="Metallo-dependent phosphatases"/>
    <property type="match status" value="1"/>
</dbReference>
<dbReference type="InterPro" id="IPR050535">
    <property type="entry name" value="DNA_Repair-Maintenance_Comp"/>
</dbReference>
<dbReference type="AlphaFoldDB" id="X1N7T2"/>
<reference evidence="1" key="1">
    <citation type="journal article" date="2014" name="Front. Microbiol.">
        <title>High frequency of phylogenetically diverse reductive dehalogenase-homologous genes in deep subseafloor sedimentary metagenomes.</title>
        <authorList>
            <person name="Kawai M."/>
            <person name="Futagami T."/>
            <person name="Toyoda A."/>
            <person name="Takaki Y."/>
            <person name="Nishi S."/>
            <person name="Hori S."/>
            <person name="Arai W."/>
            <person name="Tsubouchi T."/>
            <person name="Morono Y."/>
            <person name="Uchiyama I."/>
            <person name="Ito T."/>
            <person name="Fujiyama A."/>
            <person name="Inagaki F."/>
            <person name="Takami H."/>
        </authorList>
    </citation>
    <scope>NUCLEOTIDE SEQUENCE</scope>
    <source>
        <strain evidence="1">Expedition CK06-06</strain>
    </source>
</reference>
<organism evidence="1">
    <name type="scientific">marine sediment metagenome</name>
    <dbReference type="NCBI Taxonomy" id="412755"/>
    <lineage>
        <taxon>unclassified sequences</taxon>
        <taxon>metagenomes</taxon>
        <taxon>ecological metagenomes</taxon>
    </lineage>
</organism>
<proteinExistence type="predicted"/>
<gene>
    <name evidence="1" type="ORF">S06H3_27689</name>
</gene>
<dbReference type="Gene3D" id="3.60.21.10">
    <property type="match status" value="1"/>
</dbReference>
<accession>X1N7T2</accession>
<feature type="non-terminal residue" evidence="1">
    <location>
        <position position="1"/>
    </location>
</feature>
<comment type="caution">
    <text evidence="1">The sequence shown here is derived from an EMBL/GenBank/DDBJ whole genome shotgun (WGS) entry which is preliminary data.</text>
</comment>
<dbReference type="PANTHER" id="PTHR30337:SF0">
    <property type="entry name" value="NUCLEASE SBCCD SUBUNIT D"/>
    <property type="match status" value="1"/>
</dbReference>
<sequence length="287" mass="32709">YVSGIIQIASLPWLRRSALLSKEDTKNLTFEQINQRLQQVLTNIIATNISKLDPGLPSILAAHVWVSSAQVGSERSMTIGQEHMLLLSNVTHPAFDYIALGHIHKHQVLSHNPPVVYPGSLERLDFSEEEDNKGFYLVEIEPDKETGKRRVSFDFHQVTGRRFLTINIGVESPDTDPTSTVLRAIAEQEDRVRDTIVRLNISLPAETEGQIRDNDIRSIMKEAYYFTIAKDIQRETRLRLGKWTAEEIPPLDALKAYLESKKVTPERAKLLLEYGEKLIQEQRTREG</sequence>
<evidence type="ECO:0000313" key="1">
    <source>
        <dbReference type="EMBL" id="GAI22915.1"/>
    </source>
</evidence>
<dbReference type="EMBL" id="BARV01016084">
    <property type="protein sequence ID" value="GAI22915.1"/>
    <property type="molecule type" value="Genomic_DNA"/>
</dbReference>
<evidence type="ECO:0008006" key="2">
    <source>
        <dbReference type="Google" id="ProtNLM"/>
    </source>
</evidence>
<name>X1N7T2_9ZZZZ</name>